<dbReference type="Proteomes" id="UP001057375">
    <property type="component" value="Unassembled WGS sequence"/>
</dbReference>
<dbReference type="EMBL" id="BQXS01011095">
    <property type="protein sequence ID" value="GKT35914.1"/>
    <property type="molecule type" value="Genomic_DNA"/>
</dbReference>
<evidence type="ECO:0000256" key="3">
    <source>
        <dbReference type="ARBA" id="ARBA00029814"/>
    </source>
</evidence>
<dbReference type="PIRSF" id="PIRSF039123">
    <property type="entry name" value="Diphthamide_synthase"/>
    <property type="match status" value="1"/>
</dbReference>
<evidence type="ECO:0000313" key="7">
    <source>
        <dbReference type="EMBL" id="GKT35914.1"/>
    </source>
</evidence>
<gene>
    <name evidence="7" type="ORF">ADUPG1_008976</name>
</gene>
<dbReference type="InterPro" id="IPR002761">
    <property type="entry name" value="Diphthami_syn_dom"/>
</dbReference>
<dbReference type="InterPro" id="IPR030662">
    <property type="entry name" value="DPH6/MJ0570"/>
</dbReference>
<evidence type="ECO:0000313" key="8">
    <source>
        <dbReference type="Proteomes" id="UP001057375"/>
    </source>
</evidence>
<comment type="catalytic activity">
    <reaction evidence="5">
        <text>diphthine-[translation elongation factor 2] + NH4(+) + ATP = diphthamide-[translation elongation factor 2] + AMP + diphosphate + H(+)</text>
        <dbReference type="Rhea" id="RHEA:19753"/>
        <dbReference type="Rhea" id="RHEA-COMP:10172"/>
        <dbReference type="Rhea" id="RHEA-COMP:10174"/>
        <dbReference type="ChEBI" id="CHEBI:15378"/>
        <dbReference type="ChEBI" id="CHEBI:16692"/>
        <dbReference type="ChEBI" id="CHEBI:28938"/>
        <dbReference type="ChEBI" id="CHEBI:30616"/>
        <dbReference type="ChEBI" id="CHEBI:33019"/>
        <dbReference type="ChEBI" id="CHEBI:82696"/>
        <dbReference type="ChEBI" id="CHEBI:456215"/>
        <dbReference type="EC" id="6.3.1.14"/>
    </reaction>
</comment>
<evidence type="ECO:0000259" key="6">
    <source>
        <dbReference type="Pfam" id="PF01902"/>
    </source>
</evidence>
<evidence type="ECO:0000256" key="1">
    <source>
        <dbReference type="ARBA" id="ARBA00012089"/>
    </source>
</evidence>
<dbReference type="Gene3D" id="3.40.50.620">
    <property type="entry name" value="HUPs"/>
    <property type="match status" value="1"/>
</dbReference>
<dbReference type="EC" id="6.3.1.14" evidence="1"/>
<evidence type="ECO:0000256" key="4">
    <source>
        <dbReference type="ARBA" id="ARBA00031552"/>
    </source>
</evidence>
<dbReference type="Gene3D" id="3.90.1490.10">
    <property type="entry name" value="putative n-type atp pyrophosphatase, domain 2"/>
    <property type="match status" value="1"/>
</dbReference>
<evidence type="ECO:0000256" key="2">
    <source>
        <dbReference type="ARBA" id="ARBA00018426"/>
    </source>
</evidence>
<accession>A0ABQ5KTY4</accession>
<keyword evidence="8" id="KW-1185">Reference proteome</keyword>
<dbReference type="PANTHER" id="PTHR12196:SF2">
    <property type="entry name" value="DIPHTHINE--AMMONIA LIGASE"/>
    <property type="match status" value="1"/>
</dbReference>
<name>A0ABQ5KTY4_9EUKA</name>
<dbReference type="Pfam" id="PF01902">
    <property type="entry name" value="Diphthami_syn_2"/>
    <property type="match status" value="1"/>
</dbReference>
<protein>
    <recommendedName>
        <fullName evidence="2">Diphthine--ammonia ligase</fullName>
        <ecNumber evidence="1">6.3.1.14</ecNumber>
    </recommendedName>
    <alternativeName>
        <fullName evidence="3">Diphthamide synthase</fullName>
    </alternativeName>
    <alternativeName>
        <fullName evidence="4">Diphthamide synthetase</fullName>
    </alternativeName>
</protein>
<sequence length="254" mass="28165">MKFVSLISGGKDSTFAHWKCVLDGHIPLCIASLISPGSGPEEKDSFSFQTVGTRFIDFIAECMDLPLIKRDLVGEAVLLDSSYKPTDGDEVEDLFVLLTEVKARFPEVKGVCTGALWSDYQRVRIENVCERLDLTPLSPLWHCDQGELIEEMASAKHHGILIKVASMGLKTSVLGKSIVNIVPQLKKLGELYGMNVAGEGGEFETFTIDSPCYKKKIEIIESEIIVTDHDEMAPVAYFVIKDVRVVPKEEEIVE</sequence>
<dbReference type="CDD" id="cd01994">
    <property type="entry name" value="AANH_PF0828-like"/>
    <property type="match status" value="1"/>
</dbReference>
<reference evidence="7" key="1">
    <citation type="submission" date="2022-03" db="EMBL/GenBank/DDBJ databases">
        <title>Draft genome sequence of Aduncisulcus paluster, a free-living microaerophilic Fornicata.</title>
        <authorList>
            <person name="Yuyama I."/>
            <person name="Kume K."/>
            <person name="Tamura T."/>
            <person name="Inagaki Y."/>
            <person name="Hashimoto T."/>
        </authorList>
    </citation>
    <scope>NUCLEOTIDE SEQUENCE</scope>
    <source>
        <strain evidence="7">NY0171</strain>
    </source>
</reference>
<feature type="domain" description="Diphthamide synthase" evidence="6">
    <location>
        <begin position="1"/>
        <end position="226"/>
    </location>
</feature>
<dbReference type="NCBIfam" id="TIGR00290">
    <property type="entry name" value="MJ0570_dom"/>
    <property type="match status" value="1"/>
</dbReference>
<evidence type="ECO:0000256" key="5">
    <source>
        <dbReference type="ARBA" id="ARBA00048108"/>
    </source>
</evidence>
<organism evidence="7 8">
    <name type="scientific">Aduncisulcus paluster</name>
    <dbReference type="NCBI Taxonomy" id="2918883"/>
    <lineage>
        <taxon>Eukaryota</taxon>
        <taxon>Metamonada</taxon>
        <taxon>Carpediemonas-like organisms</taxon>
        <taxon>Aduncisulcus</taxon>
    </lineage>
</organism>
<dbReference type="SUPFAM" id="SSF52402">
    <property type="entry name" value="Adenine nucleotide alpha hydrolases-like"/>
    <property type="match status" value="1"/>
</dbReference>
<proteinExistence type="predicted"/>
<dbReference type="InterPro" id="IPR014729">
    <property type="entry name" value="Rossmann-like_a/b/a_fold"/>
</dbReference>
<comment type="caution">
    <text evidence="7">The sequence shown here is derived from an EMBL/GenBank/DDBJ whole genome shotgun (WGS) entry which is preliminary data.</text>
</comment>
<dbReference type="PANTHER" id="PTHR12196">
    <property type="entry name" value="DOMAIN OF UNKNOWN FUNCTION 71 DUF71 -CONTAINING PROTEIN"/>
    <property type="match status" value="1"/>
</dbReference>